<dbReference type="GO" id="GO:0042834">
    <property type="term" value="F:peptidoglycan binding"/>
    <property type="evidence" value="ECO:0007669"/>
    <property type="project" value="InterPro"/>
</dbReference>
<dbReference type="Proteomes" id="UP000324209">
    <property type="component" value="Chromosome"/>
</dbReference>
<keyword evidence="3" id="KW-1185">Reference proteome</keyword>
<dbReference type="AlphaFoldDB" id="A0A5C1QM98"/>
<dbReference type="KEGG" id="ock:EXM22_06670"/>
<gene>
    <name evidence="2" type="ORF">EXM22_06670</name>
</gene>
<organism evidence="2 3">
    <name type="scientific">Oceanispirochaeta crateris</name>
    <dbReference type="NCBI Taxonomy" id="2518645"/>
    <lineage>
        <taxon>Bacteria</taxon>
        <taxon>Pseudomonadati</taxon>
        <taxon>Spirochaetota</taxon>
        <taxon>Spirochaetia</taxon>
        <taxon>Spirochaetales</taxon>
        <taxon>Spirochaetaceae</taxon>
        <taxon>Oceanispirochaeta</taxon>
    </lineage>
</organism>
<feature type="domain" description="SPOR" evidence="1">
    <location>
        <begin position="288"/>
        <end position="329"/>
    </location>
</feature>
<name>A0A5C1QM98_9SPIO</name>
<accession>A0A5C1QM98</accession>
<dbReference type="RefSeq" id="WP_149485766.1">
    <property type="nucleotide sequence ID" value="NZ_CP036150.1"/>
</dbReference>
<sequence length="353" mass="40281">MKPNQNPIQRLQIHFKIILFVFTLVSLPLLGADDLSEAQVFEREGNLESARESYISWLKSHNGEGLDHFGRILIHTLRIPGTLENDLHLIEEYLSGVTLKEDKLILIETILVLYELTGDEVMKQRYLNLFLSLDDQIQNKNPALTRILIQGQNTATGEFLSQGNVQYTQVKSKFIADLRNQSDDQQLLVWLENTHKQFPSLLNDPDWLFLVQNKLNSGGYESQASRFRKMLYQSFPESVETLILKEGNISHLPHPDSLNLNPEIFETLPVLDDLGPSEPESNSVPIMYIQAGAFQSYENALNLKEELASYDELSQIVAEDTVYKVIIFSKDLDVTQKKLEVLGIKGFRIPQIP</sequence>
<dbReference type="OrthoDB" id="9839985at2"/>
<protein>
    <submittedName>
        <fullName evidence="2">SPOR domain-containing protein</fullName>
    </submittedName>
</protein>
<evidence type="ECO:0000313" key="3">
    <source>
        <dbReference type="Proteomes" id="UP000324209"/>
    </source>
</evidence>
<dbReference type="SUPFAM" id="SSF110997">
    <property type="entry name" value="Sporulation related repeat"/>
    <property type="match status" value="1"/>
</dbReference>
<reference evidence="2 3" key="1">
    <citation type="submission" date="2019-02" db="EMBL/GenBank/DDBJ databases">
        <title>Complete Genome Sequence and Methylome Analysis of free living Spirochaetas.</title>
        <authorList>
            <person name="Fomenkov A."/>
            <person name="Dubinina G."/>
            <person name="Leshcheva N."/>
            <person name="Mikheeva N."/>
            <person name="Grabovich M."/>
            <person name="Vincze T."/>
            <person name="Roberts R.J."/>
        </authorList>
    </citation>
    <scope>NUCLEOTIDE SEQUENCE [LARGE SCALE GENOMIC DNA]</scope>
    <source>
        <strain evidence="2 3">K2</strain>
    </source>
</reference>
<evidence type="ECO:0000313" key="2">
    <source>
        <dbReference type="EMBL" id="QEN07686.1"/>
    </source>
</evidence>
<dbReference type="InterPro" id="IPR007730">
    <property type="entry name" value="SPOR-like_dom"/>
</dbReference>
<dbReference type="InterPro" id="IPR036680">
    <property type="entry name" value="SPOR-like_sf"/>
</dbReference>
<dbReference type="EMBL" id="CP036150">
    <property type="protein sequence ID" value="QEN07686.1"/>
    <property type="molecule type" value="Genomic_DNA"/>
</dbReference>
<dbReference type="Pfam" id="PF05036">
    <property type="entry name" value="SPOR"/>
    <property type="match status" value="1"/>
</dbReference>
<proteinExistence type="predicted"/>
<evidence type="ECO:0000259" key="1">
    <source>
        <dbReference type="Pfam" id="PF05036"/>
    </source>
</evidence>